<evidence type="ECO:0000256" key="36">
    <source>
        <dbReference type="PROSITE-ProRule" id="PRU00509"/>
    </source>
</evidence>
<keyword evidence="15" id="KW-0833">Ubl conjugation pathway</keyword>
<dbReference type="Gene3D" id="2.60.120.650">
    <property type="entry name" value="Cupin"/>
    <property type="match status" value="1"/>
</dbReference>
<feature type="compositionally biased region" description="Polar residues" evidence="37">
    <location>
        <begin position="310"/>
        <end position="320"/>
    </location>
</feature>
<feature type="domain" description="PHD-type" evidence="38">
    <location>
        <begin position="577"/>
        <end position="643"/>
    </location>
</feature>
<evidence type="ECO:0000256" key="34">
    <source>
        <dbReference type="ARBA" id="ARBA00083339"/>
    </source>
</evidence>
<dbReference type="SMART" id="SM00558">
    <property type="entry name" value="JmjC"/>
    <property type="match status" value="1"/>
</dbReference>
<keyword evidence="16" id="KW-0862">Zinc</keyword>
<evidence type="ECO:0000256" key="1">
    <source>
        <dbReference type="ARBA" id="ARBA00001954"/>
    </source>
</evidence>
<dbReference type="Gene3D" id="3.30.40.10">
    <property type="entry name" value="Zinc/RING finger domain, C3HC4 (zinc finger)"/>
    <property type="match status" value="1"/>
</dbReference>
<keyword evidence="9" id="KW-0597">Phosphoprotein</keyword>
<dbReference type="FunCoup" id="A0A1S3FRE9">
    <property type="interactions" value="4208"/>
</dbReference>
<feature type="region of interest" description="Disordered" evidence="37">
    <location>
        <begin position="489"/>
        <end position="509"/>
    </location>
</feature>
<dbReference type="Pfam" id="PF02008">
    <property type="entry name" value="zf-CXXC"/>
    <property type="match status" value="1"/>
</dbReference>
<accession>A0A1S3FRE9</accession>
<evidence type="ECO:0000259" key="40">
    <source>
        <dbReference type="PROSITE" id="PS51184"/>
    </source>
</evidence>
<evidence type="ECO:0000313" key="41">
    <source>
        <dbReference type="Proteomes" id="UP000081671"/>
    </source>
</evidence>
<protein>
    <recommendedName>
        <fullName evidence="30">Lysine-specific demethylase 2B</fullName>
        <ecNumber evidence="5">1.14.11.27</ecNumber>
    </recommendedName>
    <alternativeName>
        <fullName evidence="32">F-box and leucine-rich repeat protein 10</fullName>
    </alternativeName>
    <alternativeName>
        <fullName evidence="34">F-box protein FBL10</fullName>
    </alternativeName>
    <alternativeName>
        <fullName evidence="35">F-box/LRR-repeat protein 10</fullName>
    </alternativeName>
    <alternativeName>
        <fullName evidence="31">JmjC domain-containing histone demethylation protein 1B</fullName>
    </alternativeName>
    <alternativeName>
        <fullName evidence="33">[Histone-H3]-lysine-36 demethylase 1B</fullName>
    </alternativeName>
</protein>
<dbReference type="PROSITE" id="PS51058">
    <property type="entry name" value="ZF_CXXC"/>
    <property type="match status" value="1"/>
</dbReference>
<dbReference type="InterPro" id="IPR001965">
    <property type="entry name" value="Znf_PHD"/>
</dbReference>
<dbReference type="SMART" id="SM00249">
    <property type="entry name" value="PHD"/>
    <property type="match status" value="1"/>
</dbReference>
<dbReference type="CDD" id="cd21785">
    <property type="entry name" value="CTD_KDM2B"/>
    <property type="match status" value="1"/>
</dbReference>
<evidence type="ECO:0000256" key="35">
    <source>
        <dbReference type="ARBA" id="ARBA00083658"/>
    </source>
</evidence>
<dbReference type="RefSeq" id="XP_012878604.1">
    <property type="nucleotide sequence ID" value="XM_013023150.1"/>
</dbReference>
<evidence type="ECO:0000256" key="17">
    <source>
        <dbReference type="ARBA" id="ARBA00022843"/>
    </source>
</evidence>
<evidence type="ECO:0000256" key="33">
    <source>
        <dbReference type="ARBA" id="ARBA00081566"/>
    </source>
</evidence>
<keyword evidence="24" id="KW-0175">Coiled coil</keyword>
<dbReference type="InterPro" id="IPR001810">
    <property type="entry name" value="F-box_dom"/>
</dbReference>
<dbReference type="Pfam" id="PF25372">
    <property type="entry name" value="DUF7885"/>
    <property type="match status" value="1"/>
</dbReference>
<dbReference type="InterPro" id="IPR003347">
    <property type="entry name" value="JmjC_dom"/>
</dbReference>
<dbReference type="GO" id="GO:0005694">
    <property type="term" value="C:chromosome"/>
    <property type="evidence" value="ECO:0007669"/>
    <property type="project" value="UniProtKB-SubCell"/>
</dbReference>
<dbReference type="InterPro" id="IPR041667">
    <property type="entry name" value="Cupin_8"/>
</dbReference>
<dbReference type="PROSITE" id="PS51184">
    <property type="entry name" value="JMJC"/>
    <property type="match status" value="1"/>
</dbReference>
<keyword evidence="25" id="KW-0238">DNA-binding</keyword>
<evidence type="ECO:0000256" key="8">
    <source>
        <dbReference type="ARBA" id="ARBA00022499"/>
    </source>
</evidence>
<evidence type="ECO:0000256" key="12">
    <source>
        <dbReference type="ARBA" id="ARBA00022730"/>
    </source>
</evidence>
<dbReference type="Gene3D" id="3.80.10.10">
    <property type="entry name" value="Ribonuclease Inhibitor"/>
    <property type="match status" value="1"/>
</dbReference>
<keyword evidence="20" id="KW-0223">Dioxygenase</keyword>
<dbReference type="CDD" id="cd15644">
    <property type="entry name" value="PHD_KDM2B"/>
    <property type="match status" value="1"/>
</dbReference>
<evidence type="ECO:0000256" key="27">
    <source>
        <dbReference type="ARBA" id="ARBA00023242"/>
    </source>
</evidence>
<feature type="region of interest" description="Disordered" evidence="37">
    <location>
        <begin position="646"/>
        <end position="764"/>
    </location>
</feature>
<keyword evidence="8" id="KW-1017">Isopeptide bond</keyword>
<evidence type="ECO:0000256" key="19">
    <source>
        <dbReference type="ARBA" id="ARBA00022884"/>
    </source>
</evidence>
<evidence type="ECO:0000256" key="10">
    <source>
        <dbReference type="ARBA" id="ARBA00022614"/>
    </source>
</evidence>
<dbReference type="SUPFAM" id="SSF57903">
    <property type="entry name" value="FYVE/PHD zinc finger"/>
    <property type="match status" value="1"/>
</dbReference>
<dbReference type="GO" id="GO:0043565">
    <property type="term" value="F:sequence-specific DNA binding"/>
    <property type="evidence" value="ECO:0007669"/>
    <property type="project" value="UniProtKB-ARBA"/>
</dbReference>
<keyword evidence="12" id="KW-0699">rRNA-binding</keyword>
<evidence type="ECO:0000259" key="38">
    <source>
        <dbReference type="PROSITE" id="PS50016"/>
    </source>
</evidence>
<dbReference type="Pfam" id="PF16866">
    <property type="entry name" value="PHD_4"/>
    <property type="match status" value="1"/>
</dbReference>
<name>A0A1S3FRE9_DIPOR</name>
<evidence type="ECO:0000256" key="15">
    <source>
        <dbReference type="ARBA" id="ARBA00022786"/>
    </source>
</evidence>
<dbReference type="GO" id="GO:0140680">
    <property type="term" value="F:histone H3K36me/H3K36me2 demethylase activity"/>
    <property type="evidence" value="ECO:0007669"/>
    <property type="project" value="UniProtKB-EC"/>
</dbReference>
<comment type="subcellular location">
    <subcellularLocation>
        <location evidence="2">Chromosome</location>
    </subcellularLocation>
    <subcellularLocation>
        <location evidence="3">Nucleus</location>
        <location evidence="3">Nucleolus</location>
    </subcellularLocation>
</comment>
<feature type="compositionally biased region" description="Acidic residues" evidence="37">
    <location>
        <begin position="322"/>
        <end position="344"/>
    </location>
</feature>
<dbReference type="SMART" id="SM00367">
    <property type="entry name" value="LRR_CC"/>
    <property type="match status" value="6"/>
</dbReference>
<dbReference type="Pfam" id="PF13621">
    <property type="entry name" value="Cupin_8"/>
    <property type="match status" value="1"/>
</dbReference>
<evidence type="ECO:0000256" key="37">
    <source>
        <dbReference type="SAM" id="MobiDB-lite"/>
    </source>
</evidence>
<evidence type="ECO:0000256" key="4">
    <source>
        <dbReference type="ARBA" id="ARBA00008037"/>
    </source>
</evidence>
<comment type="catalytic activity">
    <reaction evidence="28">
        <text>N(6),N(6)-dimethyl-L-lysyl(36)-[histone H3] + 2 2-oxoglutarate + 2 O2 = L-lysyl(36)-[histone H3] + 2 formaldehyde + 2 succinate + 2 CO2</text>
        <dbReference type="Rhea" id="RHEA:42032"/>
        <dbReference type="Rhea" id="RHEA-COMP:9785"/>
        <dbReference type="Rhea" id="RHEA-COMP:9787"/>
        <dbReference type="ChEBI" id="CHEBI:15379"/>
        <dbReference type="ChEBI" id="CHEBI:16526"/>
        <dbReference type="ChEBI" id="CHEBI:16810"/>
        <dbReference type="ChEBI" id="CHEBI:16842"/>
        <dbReference type="ChEBI" id="CHEBI:29969"/>
        <dbReference type="ChEBI" id="CHEBI:30031"/>
        <dbReference type="ChEBI" id="CHEBI:61976"/>
        <dbReference type="EC" id="1.14.11.27"/>
    </reaction>
</comment>
<dbReference type="GeneID" id="105990689"/>
<comment type="cofactor">
    <cofactor evidence="1">
        <name>Fe(2+)</name>
        <dbReference type="ChEBI" id="CHEBI:29033"/>
    </cofactor>
</comment>
<gene>
    <name evidence="42" type="primary">Kdm2b</name>
</gene>
<dbReference type="GO" id="GO:0008270">
    <property type="term" value="F:zinc ion binding"/>
    <property type="evidence" value="ECO:0007669"/>
    <property type="project" value="UniProtKB-KW"/>
</dbReference>
<evidence type="ECO:0000256" key="32">
    <source>
        <dbReference type="ARBA" id="ARBA00080420"/>
    </source>
</evidence>
<evidence type="ECO:0000256" key="31">
    <source>
        <dbReference type="ARBA" id="ARBA00076087"/>
    </source>
</evidence>
<keyword evidence="7" id="KW-0678">Repressor</keyword>
<dbReference type="AlphaFoldDB" id="A0A1S3FRE9"/>
<evidence type="ECO:0000256" key="6">
    <source>
        <dbReference type="ARBA" id="ARBA00022454"/>
    </source>
</evidence>
<evidence type="ECO:0000256" key="30">
    <source>
        <dbReference type="ARBA" id="ARBA00069294"/>
    </source>
</evidence>
<sequence>MEGKDFNYEYVQREALRVPLVFREKDGLGIKMPDPDFTVRDVKLLVGSRRLVDVMDVNTQKGTEMSMSQFVRYYETPEAQRDKLYNVISLEFSHTKLEHLVKRPTVVDLVDWVDNMWPQHLKEKQTEATNAIAEMKYPKVKKYCLMSVKGCFTDFHIDFGGTSVWYHVFRGGKIFWLIPPTLHNLALYEEWVLSGKQSDIFLGDRVERCQRIELKQGYTFFIPSGWIHAVYTPVDSLVFGGNILHSFNVPMQLRIYEIEDRTRVQPKFRYPFYYEMCWYVLERYVYCVTQRSYLTQEYQRESMLIDAPTKTSVDGFSSDSWVEMEEESCEQQPQEDEEEKEEEEGHGTDTASKPPADGPTSPTSTPSEDQENSGKKPKAPAMRFLKRTLSNESEDSTKSATMPIDYPKTPTGSPTTEVSAKWTHLTEFELKGLKALVEKLESLPENKKCVPEGIEDPQALLEGVKNVLKEHAEDDPSLAITGVPVVSWPKKTPKNQNRAVGRPKGKLGPASAVKLAANRTTAGARRRRTRCRKCEACLRTECGECHFCKDMKKFGGPGRMKQSCIMRQCIAPVLPHTAVCLVCGEAGKEDTVEEEEGKFNLMLMECSICNEIIHPGCLKIKESEGVVNDELPNCWECPKCNHAGKTGKAYKQKRGPGFKYASNLPGSLLKEQKMNRDHKEGQEPTKRRSECEEAPRRKSDEPPKKAPPDGVLRRKSDDVHLRRKRKYEKPQELSGRKRASTLQTSPGSSSHLSPRPPLGSSLSPWWRSSLTYFQQQLKPGKEDKLFRKKRRSWKNTEERLALANKPPRRFKQEPEDDLPAAPPKARDSDHSRSSSPTAGPSTEGAEGPEEKKKVKMRRKRRLPNKELSKELSKELNHEIQKTESSLAHENHQPIKSEPESENEEPKRPPGLCERPHRFSKGLNGTPRELRHPLGPGLRSPPRVISRPPPSVSPPKCIQMERHVIRPPPISPPPDSLPLDDGAAHVMHREVWMAVFSYLSHQDLCVCMRVCRTWNRWCCDKRLWTRIDLNHCKSITPLMLSGIIRRQPVSLDLSWTNISKKQLSWLINRLPGLRDLVLSGCSWIAVSALCSSSCPLLRTLDVQWVEGLKDAQMRDLLSPPTDNRPGQMDNRSKLRNIVELRLAGLDITDASLRLIIRHMPLLSKLHLSYCNHVTDQSINLLTAVGTTTRDSLTEINLSDCNKVTDQCLSFFKRCGNICHIDLRYCKQVTKEGCEQFIAEMSVSVQFGQVEEKLLQKLS</sequence>
<dbReference type="Pfam" id="PF12937">
    <property type="entry name" value="F-box-like"/>
    <property type="match status" value="1"/>
</dbReference>
<dbReference type="FunFam" id="1.20.58.1360:FF:000002">
    <property type="entry name" value="Lysine (K)-specific demethylase 2B"/>
    <property type="match status" value="1"/>
</dbReference>
<dbReference type="InterPro" id="IPR002857">
    <property type="entry name" value="Znf_CXXC"/>
</dbReference>
<evidence type="ECO:0000256" key="28">
    <source>
        <dbReference type="ARBA" id="ARBA00047915"/>
    </source>
</evidence>
<evidence type="ECO:0000256" key="29">
    <source>
        <dbReference type="ARBA" id="ARBA00056806"/>
    </source>
</evidence>
<evidence type="ECO:0000256" key="3">
    <source>
        <dbReference type="ARBA" id="ARBA00004604"/>
    </source>
</evidence>
<keyword evidence="22" id="KW-0408">Iron</keyword>
<dbReference type="FunFam" id="2.60.120.650:FF:000005">
    <property type="entry name" value="lysine-specific demethylase 2A isoform X1"/>
    <property type="match status" value="1"/>
</dbReference>
<evidence type="ECO:0000256" key="23">
    <source>
        <dbReference type="ARBA" id="ARBA00023015"/>
    </source>
</evidence>
<evidence type="ECO:0000256" key="2">
    <source>
        <dbReference type="ARBA" id="ARBA00004286"/>
    </source>
</evidence>
<feature type="region of interest" description="Disordered" evidence="37">
    <location>
        <begin position="776"/>
        <end position="952"/>
    </location>
</feature>
<comment type="similarity">
    <text evidence="4">Belongs to the JHDM1 histone demethylase family.</text>
</comment>
<keyword evidence="17" id="KW-0832">Ubl conjugation</keyword>
<dbReference type="FunFam" id="3.30.40.10:FF:000020">
    <property type="entry name" value="lysine-specific demethylase 2B isoform X1"/>
    <property type="match status" value="1"/>
</dbReference>
<dbReference type="PROSITE" id="PS50016">
    <property type="entry name" value="ZF_PHD_2"/>
    <property type="match status" value="1"/>
</dbReference>
<dbReference type="GO" id="GO:0005730">
    <property type="term" value="C:nucleolus"/>
    <property type="evidence" value="ECO:0007669"/>
    <property type="project" value="UniProtKB-SubCell"/>
</dbReference>
<dbReference type="InterPro" id="IPR032675">
    <property type="entry name" value="LRR_dom_sf"/>
</dbReference>
<dbReference type="SUPFAM" id="SSF51197">
    <property type="entry name" value="Clavaminate synthase-like"/>
    <property type="match status" value="1"/>
</dbReference>
<keyword evidence="19" id="KW-0694">RNA-binding</keyword>
<evidence type="ECO:0000256" key="21">
    <source>
        <dbReference type="ARBA" id="ARBA00023002"/>
    </source>
</evidence>
<keyword evidence="13" id="KW-0677">Repeat</keyword>
<dbReference type="CTD" id="84678"/>
<dbReference type="EC" id="1.14.11.27" evidence="5"/>
<dbReference type="InterPro" id="IPR019787">
    <property type="entry name" value="Znf_PHD-finger"/>
</dbReference>
<dbReference type="GO" id="GO:0019843">
    <property type="term" value="F:rRNA binding"/>
    <property type="evidence" value="ECO:0007669"/>
    <property type="project" value="UniProtKB-KW"/>
</dbReference>
<evidence type="ECO:0000256" key="9">
    <source>
        <dbReference type="ARBA" id="ARBA00022553"/>
    </source>
</evidence>
<feature type="compositionally biased region" description="Basic and acidic residues" evidence="37">
    <location>
        <begin position="863"/>
        <end position="907"/>
    </location>
</feature>
<evidence type="ECO:0000256" key="22">
    <source>
        <dbReference type="ARBA" id="ARBA00023004"/>
    </source>
</evidence>
<keyword evidence="41" id="KW-1185">Reference proteome</keyword>
<evidence type="ECO:0000256" key="16">
    <source>
        <dbReference type="ARBA" id="ARBA00022833"/>
    </source>
</evidence>
<keyword evidence="18" id="KW-0156">Chromatin regulator</keyword>
<feature type="region of interest" description="Disordered" evidence="37">
    <location>
        <begin position="310"/>
        <end position="417"/>
    </location>
</feature>
<evidence type="ECO:0000256" key="25">
    <source>
        <dbReference type="ARBA" id="ARBA00023125"/>
    </source>
</evidence>
<dbReference type="PANTHER" id="PTHR23123">
    <property type="entry name" value="PHD/F-BOX CONTAINING PROTEIN"/>
    <property type="match status" value="1"/>
</dbReference>
<dbReference type="InterPro" id="IPR006553">
    <property type="entry name" value="Leu-rich_rpt_Cys-con_subtyp"/>
</dbReference>
<keyword evidence="10" id="KW-0433">Leucine-rich repeat</keyword>
<feature type="compositionally biased region" description="Basic and acidic residues" evidence="37">
    <location>
        <begin position="670"/>
        <end position="720"/>
    </location>
</feature>
<evidence type="ECO:0000259" key="39">
    <source>
        <dbReference type="PROSITE" id="PS51058"/>
    </source>
</evidence>
<dbReference type="Pfam" id="PF17811">
    <property type="entry name" value="JHD"/>
    <property type="match status" value="1"/>
</dbReference>
<feature type="compositionally biased region" description="Basic residues" evidence="37">
    <location>
        <begin position="853"/>
        <end position="862"/>
    </location>
</feature>
<dbReference type="Proteomes" id="UP000081671">
    <property type="component" value="Unplaced"/>
</dbReference>
<evidence type="ECO:0000256" key="7">
    <source>
        <dbReference type="ARBA" id="ARBA00022491"/>
    </source>
</evidence>
<proteinExistence type="inferred from homology"/>
<evidence type="ECO:0000256" key="11">
    <source>
        <dbReference type="ARBA" id="ARBA00022723"/>
    </source>
</evidence>
<evidence type="ECO:0000256" key="5">
    <source>
        <dbReference type="ARBA" id="ARBA00013246"/>
    </source>
</evidence>
<organism evidence="41 42">
    <name type="scientific">Dipodomys ordii</name>
    <name type="common">Ord's kangaroo rat</name>
    <dbReference type="NCBI Taxonomy" id="10020"/>
    <lineage>
        <taxon>Eukaryota</taxon>
        <taxon>Metazoa</taxon>
        <taxon>Chordata</taxon>
        <taxon>Craniata</taxon>
        <taxon>Vertebrata</taxon>
        <taxon>Euteleostomi</taxon>
        <taxon>Mammalia</taxon>
        <taxon>Eutheria</taxon>
        <taxon>Euarchontoglires</taxon>
        <taxon>Glires</taxon>
        <taxon>Rodentia</taxon>
        <taxon>Castorimorpha</taxon>
        <taxon>Heteromyidae</taxon>
        <taxon>Dipodomyinae</taxon>
        <taxon>Dipodomys</taxon>
    </lineage>
</organism>
<evidence type="ECO:0000256" key="26">
    <source>
        <dbReference type="ARBA" id="ARBA00023163"/>
    </source>
</evidence>
<keyword evidence="21" id="KW-0560">Oxidoreductase</keyword>
<evidence type="ECO:0000313" key="42">
    <source>
        <dbReference type="RefSeq" id="XP_012878604.1"/>
    </source>
</evidence>
<evidence type="ECO:0000256" key="13">
    <source>
        <dbReference type="ARBA" id="ARBA00022737"/>
    </source>
</evidence>
<dbReference type="InterPro" id="IPR013083">
    <property type="entry name" value="Znf_RING/FYVE/PHD"/>
</dbReference>
<dbReference type="InterPro" id="IPR041070">
    <property type="entry name" value="JHD"/>
</dbReference>
<keyword evidence="11" id="KW-0479">Metal-binding</keyword>
<dbReference type="Gene3D" id="1.20.58.1360">
    <property type="match status" value="1"/>
</dbReference>
<dbReference type="InterPro" id="IPR011011">
    <property type="entry name" value="Znf_FYVE_PHD"/>
</dbReference>
<feature type="compositionally biased region" description="Low complexity" evidence="37">
    <location>
        <begin position="745"/>
        <end position="764"/>
    </location>
</feature>
<feature type="domain" description="JmjC" evidence="40">
    <location>
        <begin position="92"/>
        <end position="260"/>
    </location>
</feature>
<feature type="domain" description="CXXC-type" evidence="39">
    <location>
        <begin position="524"/>
        <end position="570"/>
    </location>
</feature>
<evidence type="ECO:0000256" key="24">
    <source>
        <dbReference type="ARBA" id="ARBA00023054"/>
    </source>
</evidence>
<keyword evidence="14 36" id="KW-0863">Zinc-finger</keyword>
<dbReference type="InterPro" id="IPR050690">
    <property type="entry name" value="JHDM1_Histone_Demethylase"/>
</dbReference>
<dbReference type="InParanoid" id="A0A1S3FRE9"/>
<comment type="function">
    <text evidence="29">Histone demethylase that demethylates 'Lys-4' and 'Lys-36' of histone H3, thereby playing a central role in histone code. Preferentially demethylates trimethylated H3 'Lys-4' and dimethylated H3 'Lys-36' residue while it has weak or no activity for mono- and tri-methylated H3 'Lys-36'. Preferentially binds the transcribed region of ribosomal RNA and represses the transcription of ribosomal RNA genes which inhibits cell growth and proliferation. May also serve as a substrate-recognition component of the SCF (SKP1-CUL1-F-box protein)-type E3 ubiquitin ligase complex.</text>
</comment>
<dbReference type="OrthoDB" id="5876800at2759"/>
<keyword evidence="27" id="KW-0539">Nucleus</keyword>
<evidence type="ECO:0000256" key="20">
    <source>
        <dbReference type="ARBA" id="ARBA00022964"/>
    </source>
</evidence>
<dbReference type="SUPFAM" id="SSF52047">
    <property type="entry name" value="RNI-like"/>
    <property type="match status" value="1"/>
</dbReference>
<dbReference type="KEGG" id="dord:105990689"/>
<dbReference type="FunFam" id="3.80.10.10:FF:000011">
    <property type="entry name" value="Lysine-specific demethylase 2B isoform X1"/>
    <property type="match status" value="1"/>
</dbReference>
<keyword evidence="23" id="KW-0805">Transcription regulation</keyword>
<dbReference type="CDD" id="cd22180">
    <property type="entry name" value="F-box_FBXL10"/>
    <property type="match status" value="1"/>
</dbReference>
<reference evidence="42" key="1">
    <citation type="submission" date="2025-08" db="UniProtKB">
        <authorList>
            <consortium name="RefSeq"/>
        </authorList>
    </citation>
    <scope>IDENTIFICATION</scope>
    <source>
        <tissue evidence="42">Kidney</tissue>
    </source>
</reference>
<keyword evidence="26" id="KW-0804">Transcription</keyword>
<dbReference type="InterPro" id="IPR057207">
    <property type="entry name" value="FBXL15_LRR"/>
</dbReference>
<keyword evidence="6" id="KW-0158">Chromosome</keyword>
<evidence type="ECO:0000256" key="14">
    <source>
        <dbReference type="ARBA" id="ARBA00022771"/>
    </source>
</evidence>
<evidence type="ECO:0000256" key="18">
    <source>
        <dbReference type="ARBA" id="ARBA00022853"/>
    </source>
</evidence>